<dbReference type="PROSITE" id="PS51900">
    <property type="entry name" value="CB"/>
    <property type="match status" value="1"/>
</dbReference>
<dbReference type="AlphaFoldDB" id="A0A178IE11"/>
<feature type="domain" description="Tyr recombinase" evidence="5">
    <location>
        <begin position="125"/>
        <end position="309"/>
    </location>
</feature>
<dbReference type="Pfam" id="PF02899">
    <property type="entry name" value="Phage_int_SAM_1"/>
    <property type="match status" value="1"/>
</dbReference>
<dbReference type="InterPro" id="IPR010998">
    <property type="entry name" value="Integrase_recombinase_N"/>
</dbReference>
<evidence type="ECO:0000313" key="9">
    <source>
        <dbReference type="Proteomes" id="UP000078486"/>
    </source>
</evidence>
<dbReference type="Gene3D" id="1.10.150.130">
    <property type="match status" value="1"/>
</dbReference>
<keyword evidence="2 4" id="KW-0238">DNA-binding</keyword>
<dbReference type="GO" id="GO:0003677">
    <property type="term" value="F:DNA binding"/>
    <property type="evidence" value="ECO:0007669"/>
    <property type="project" value="UniProtKB-UniRule"/>
</dbReference>
<protein>
    <recommendedName>
        <fullName evidence="10">Integrase</fullName>
    </recommendedName>
</protein>
<dbReference type="EMBL" id="LRRQ01000139">
    <property type="protein sequence ID" value="OAM88263.1"/>
    <property type="molecule type" value="Genomic_DNA"/>
</dbReference>
<dbReference type="GO" id="GO:0015074">
    <property type="term" value="P:DNA integration"/>
    <property type="evidence" value="ECO:0007669"/>
    <property type="project" value="UniProtKB-KW"/>
</dbReference>
<keyword evidence="9" id="KW-1185">Reference proteome</keyword>
<reference evidence="7 9" key="1">
    <citation type="submission" date="2016-01" db="EMBL/GenBank/DDBJ databases">
        <title>High potential of lignocellulose degradation of a new Verrucomicrobia species.</title>
        <authorList>
            <person name="Wang Y."/>
            <person name="Shi Y."/>
            <person name="Qiu Z."/>
            <person name="Liu S."/>
            <person name="Yang H."/>
        </authorList>
    </citation>
    <scope>NUCLEOTIDE SEQUENCE [LARGE SCALE GENOMIC DNA]</scope>
    <source>
        <strain evidence="7 9">TSB47</strain>
    </source>
</reference>
<evidence type="ECO:0000256" key="2">
    <source>
        <dbReference type="ARBA" id="ARBA00023125"/>
    </source>
</evidence>
<evidence type="ECO:0008006" key="10">
    <source>
        <dbReference type="Google" id="ProtNLM"/>
    </source>
</evidence>
<keyword evidence="3" id="KW-0233">DNA recombination</keyword>
<name>A0A178IE11_9BACT</name>
<keyword evidence="1" id="KW-0229">DNA integration</keyword>
<evidence type="ECO:0000256" key="3">
    <source>
        <dbReference type="ARBA" id="ARBA00023172"/>
    </source>
</evidence>
<dbReference type="PANTHER" id="PTHR30349:SF90">
    <property type="entry name" value="TYROSINE RECOMBINASE XERD"/>
    <property type="match status" value="1"/>
</dbReference>
<evidence type="ECO:0000256" key="1">
    <source>
        <dbReference type="ARBA" id="ARBA00022908"/>
    </source>
</evidence>
<feature type="domain" description="Core-binding (CB)" evidence="6">
    <location>
        <begin position="17"/>
        <end position="102"/>
    </location>
</feature>
<dbReference type="GO" id="GO:0006310">
    <property type="term" value="P:DNA recombination"/>
    <property type="evidence" value="ECO:0007669"/>
    <property type="project" value="UniProtKB-KW"/>
</dbReference>
<dbReference type="InterPro" id="IPR004107">
    <property type="entry name" value="Integrase_SAM-like_N"/>
</dbReference>
<organism evidence="7 9">
    <name type="scientific">Termitidicoccus mucosus</name>
    <dbReference type="NCBI Taxonomy" id="1184151"/>
    <lineage>
        <taxon>Bacteria</taxon>
        <taxon>Pseudomonadati</taxon>
        <taxon>Verrucomicrobiota</taxon>
        <taxon>Opitutia</taxon>
        <taxon>Opitutales</taxon>
        <taxon>Opitutaceae</taxon>
        <taxon>Termitidicoccus</taxon>
    </lineage>
</organism>
<dbReference type="PROSITE" id="PS51898">
    <property type="entry name" value="TYR_RECOMBINASE"/>
    <property type="match status" value="1"/>
</dbReference>
<evidence type="ECO:0000313" key="8">
    <source>
        <dbReference type="EMBL" id="OAM88263.1"/>
    </source>
</evidence>
<dbReference type="Gene3D" id="1.10.443.10">
    <property type="entry name" value="Intergrase catalytic core"/>
    <property type="match status" value="1"/>
</dbReference>
<evidence type="ECO:0000256" key="4">
    <source>
        <dbReference type="PROSITE-ProRule" id="PRU01248"/>
    </source>
</evidence>
<dbReference type="EMBL" id="LRRQ01000139">
    <property type="protein sequence ID" value="OAM88253.1"/>
    <property type="molecule type" value="Genomic_DNA"/>
</dbReference>
<evidence type="ECO:0000313" key="7">
    <source>
        <dbReference type="EMBL" id="OAM88253.1"/>
    </source>
</evidence>
<sequence>MRRWLKFNGTFYEKPQAGWIDWVDAFDHFAVAHRGLAGSTRTLCRYFLYDYLNWQFGRRAADWADVRAQDIWSYVSERSRRVKISTVSRGCSVLRAFFRFLHLRGDCSQLLISSVPTIANRGADYHPGVLSEAQCKRLLTASRRHPLEGTRNYAMLLCLCELGLRRVEVVNLRVCNLDLSRGLITIASIKGGRERQLPLSDRLAAALHVYLTRDRPAGASDALFLRRRRRCGQPITGSLLGDLVKRLYRQCGFPAAWCGTHRLRHTFATRLFQHGTSLKLIADHLGHRRLQTSRRYTHLDLDGLRSLARPWPQ</sequence>
<dbReference type="Proteomes" id="UP000078486">
    <property type="component" value="Unassembled WGS sequence"/>
</dbReference>
<dbReference type="Pfam" id="PF00589">
    <property type="entry name" value="Phage_integrase"/>
    <property type="match status" value="1"/>
</dbReference>
<dbReference type="InterPro" id="IPR002104">
    <property type="entry name" value="Integrase_catalytic"/>
</dbReference>
<dbReference type="InterPro" id="IPR011010">
    <property type="entry name" value="DNA_brk_join_enz"/>
</dbReference>
<dbReference type="PANTHER" id="PTHR30349">
    <property type="entry name" value="PHAGE INTEGRASE-RELATED"/>
    <property type="match status" value="1"/>
</dbReference>
<comment type="caution">
    <text evidence="7">The sequence shown here is derived from an EMBL/GenBank/DDBJ whole genome shotgun (WGS) entry which is preliminary data.</text>
</comment>
<proteinExistence type="predicted"/>
<dbReference type="SUPFAM" id="SSF56349">
    <property type="entry name" value="DNA breaking-rejoining enzymes"/>
    <property type="match status" value="1"/>
</dbReference>
<dbReference type="InterPro" id="IPR044068">
    <property type="entry name" value="CB"/>
</dbReference>
<dbReference type="InterPro" id="IPR050090">
    <property type="entry name" value="Tyrosine_recombinase_XerCD"/>
</dbReference>
<gene>
    <name evidence="7" type="ORF">AW736_17860</name>
    <name evidence="8" type="ORF">AW736_17910</name>
</gene>
<evidence type="ECO:0000259" key="5">
    <source>
        <dbReference type="PROSITE" id="PS51898"/>
    </source>
</evidence>
<dbReference type="InterPro" id="IPR013762">
    <property type="entry name" value="Integrase-like_cat_sf"/>
</dbReference>
<dbReference type="STRING" id="1184151.AW736_17860"/>
<accession>A0A178IE11</accession>
<evidence type="ECO:0000259" key="6">
    <source>
        <dbReference type="PROSITE" id="PS51900"/>
    </source>
</evidence>